<dbReference type="AlphaFoldDB" id="A0AA86JJX0"/>
<protein>
    <submittedName>
        <fullName evidence="2">Uncharacterized protein</fullName>
    </submittedName>
</protein>
<evidence type="ECO:0000256" key="1">
    <source>
        <dbReference type="SAM" id="MobiDB-lite"/>
    </source>
</evidence>
<dbReference type="Proteomes" id="UP000789738">
    <property type="component" value="Unassembled WGS sequence"/>
</dbReference>
<evidence type="ECO:0000313" key="3">
    <source>
        <dbReference type="Proteomes" id="UP000789738"/>
    </source>
</evidence>
<gene>
    <name evidence="2" type="ORF">CNEO_45168</name>
</gene>
<name>A0AA86JJX0_9CLOT</name>
<feature type="region of interest" description="Disordered" evidence="1">
    <location>
        <begin position="1"/>
        <end position="25"/>
    </location>
</feature>
<dbReference type="EMBL" id="CAKJVE010000004">
    <property type="protein sequence ID" value="CAG9711247.1"/>
    <property type="molecule type" value="Genomic_DNA"/>
</dbReference>
<organism evidence="2 3">
    <name type="scientific">Clostridium neonatale</name>
    <dbReference type="NCBI Taxonomy" id="137838"/>
    <lineage>
        <taxon>Bacteria</taxon>
        <taxon>Bacillati</taxon>
        <taxon>Bacillota</taxon>
        <taxon>Clostridia</taxon>
        <taxon>Eubacteriales</taxon>
        <taxon>Clostridiaceae</taxon>
        <taxon>Clostridium</taxon>
    </lineage>
</organism>
<reference evidence="2" key="1">
    <citation type="submission" date="2021-10" db="EMBL/GenBank/DDBJ databases">
        <authorList>
            <person name="Mesa V."/>
        </authorList>
    </citation>
    <scope>NUCLEOTIDE SEQUENCE</scope>
    <source>
        <strain evidence="2">CC3_PB</strain>
    </source>
</reference>
<proteinExistence type="predicted"/>
<accession>A0AA86JJX0</accession>
<sequence>MAGAVGFEPTTNGFGDHYSTVEPYP</sequence>
<comment type="caution">
    <text evidence="2">The sequence shown here is derived from an EMBL/GenBank/DDBJ whole genome shotgun (WGS) entry which is preliminary data.</text>
</comment>
<evidence type="ECO:0000313" key="2">
    <source>
        <dbReference type="EMBL" id="CAG9711247.1"/>
    </source>
</evidence>